<dbReference type="InterPro" id="IPR000082">
    <property type="entry name" value="SEA_dom"/>
</dbReference>
<keyword evidence="4" id="KW-1185">Reference proteome</keyword>
<evidence type="ECO:0000313" key="4">
    <source>
        <dbReference type="Proteomes" id="UP000538725"/>
    </source>
</evidence>
<dbReference type="EMBL" id="VZTG01006348">
    <property type="protein sequence ID" value="NXA92986.1"/>
    <property type="molecule type" value="Genomic_DNA"/>
</dbReference>
<dbReference type="InterPro" id="IPR000742">
    <property type="entry name" value="EGF"/>
</dbReference>
<gene>
    <name evidence="3" type="primary">Muc3a</name>
    <name evidence="3" type="ORF">MELVER_R02967</name>
</gene>
<dbReference type="AlphaFoldDB" id="A0A7K7ZRC0"/>
<dbReference type="PANTHER" id="PTHR37999">
    <property type="entry name" value="MUCIN-17"/>
    <property type="match status" value="1"/>
</dbReference>
<feature type="region of interest" description="Disordered" evidence="1">
    <location>
        <begin position="1"/>
        <end position="113"/>
    </location>
</feature>
<dbReference type="PROSITE" id="PS50024">
    <property type="entry name" value="SEA"/>
    <property type="match status" value="1"/>
</dbReference>
<dbReference type="GO" id="GO:0071944">
    <property type="term" value="C:cell periphery"/>
    <property type="evidence" value="ECO:0007669"/>
    <property type="project" value="UniProtKB-ARBA"/>
</dbReference>
<sequence>ATTTYTPTTTITAPPTTTPTTPVTATPPTATTTATPTTPITATIPTTPPTPTTTTTTPTPPATTTTTTTVTPTRTTSSAVPTNTATTTTTPTTPTTTTTTTTAVPSRGQCQNGGTWEDGRCLCPEEFQGDRCQDPVCQNGGTWVNGFCQSPPYGSPLLGQVTLNATVEMTTKIDNRNLDDKLRDPSSPDYRQFEATFKEKMAKIYGHIEGYRDVVIKNLSSGSIVVEYDVIV</sequence>
<feature type="non-terminal residue" evidence="3">
    <location>
        <position position="232"/>
    </location>
</feature>
<dbReference type="PROSITE" id="PS00022">
    <property type="entry name" value="EGF_1"/>
    <property type="match status" value="1"/>
</dbReference>
<reference evidence="3 4" key="1">
    <citation type="submission" date="2019-09" db="EMBL/GenBank/DDBJ databases">
        <title>Bird 10,000 Genomes (B10K) Project - Family phase.</title>
        <authorList>
            <person name="Zhang G."/>
        </authorList>
    </citation>
    <scope>NUCLEOTIDE SEQUENCE [LARGE SCALE GENOMIC DNA]</scope>
    <source>
        <strain evidence="3">B10K-DU-029-37</strain>
        <tissue evidence="3">Liver</tissue>
    </source>
</reference>
<evidence type="ECO:0000313" key="3">
    <source>
        <dbReference type="EMBL" id="NXA92986.1"/>
    </source>
</evidence>
<dbReference type="InterPro" id="IPR053311">
    <property type="entry name" value="Mucosal_Integrity_Assoc"/>
</dbReference>
<feature type="compositionally biased region" description="Low complexity" evidence="1">
    <location>
        <begin position="52"/>
        <end position="106"/>
    </location>
</feature>
<evidence type="ECO:0000256" key="1">
    <source>
        <dbReference type="SAM" id="MobiDB-lite"/>
    </source>
</evidence>
<feature type="domain" description="SEA" evidence="2">
    <location>
        <begin position="159"/>
        <end position="232"/>
    </location>
</feature>
<feature type="non-terminal residue" evidence="3">
    <location>
        <position position="1"/>
    </location>
</feature>
<dbReference type="Pfam" id="PF01390">
    <property type="entry name" value="SEA"/>
    <property type="match status" value="1"/>
</dbReference>
<organism evidence="3 4">
    <name type="scientific">Melanocharis versteri</name>
    <name type="common">Fan-tailed berrypecker</name>
    <dbReference type="NCBI Taxonomy" id="254552"/>
    <lineage>
        <taxon>Eukaryota</taxon>
        <taxon>Metazoa</taxon>
        <taxon>Chordata</taxon>
        <taxon>Craniata</taxon>
        <taxon>Vertebrata</taxon>
        <taxon>Euteleostomi</taxon>
        <taxon>Archelosauria</taxon>
        <taxon>Archosauria</taxon>
        <taxon>Dinosauria</taxon>
        <taxon>Saurischia</taxon>
        <taxon>Theropoda</taxon>
        <taxon>Coelurosauria</taxon>
        <taxon>Aves</taxon>
        <taxon>Neognathae</taxon>
        <taxon>Neoaves</taxon>
        <taxon>Telluraves</taxon>
        <taxon>Australaves</taxon>
        <taxon>Passeriformes</taxon>
        <taxon>Passeroidea</taxon>
        <taxon>Melanocharitidae</taxon>
        <taxon>Melanocharis</taxon>
    </lineage>
</organism>
<dbReference type="Proteomes" id="UP000538725">
    <property type="component" value="Unassembled WGS sequence"/>
</dbReference>
<evidence type="ECO:0000259" key="2">
    <source>
        <dbReference type="PROSITE" id="PS50024"/>
    </source>
</evidence>
<accession>A0A7K7ZRC0</accession>
<dbReference type="PANTHER" id="PTHR37999:SF2">
    <property type="entry name" value="MUCIN-17"/>
    <property type="match status" value="1"/>
</dbReference>
<proteinExistence type="predicted"/>
<comment type="caution">
    <text evidence="3">The sequence shown here is derived from an EMBL/GenBank/DDBJ whole genome shotgun (WGS) entry which is preliminary data.</text>
</comment>
<name>A0A7K7ZRC0_9PASE</name>
<dbReference type="Gene3D" id="2.10.25.10">
    <property type="entry name" value="Laminin"/>
    <property type="match status" value="1"/>
</dbReference>
<protein>
    <submittedName>
        <fullName evidence="3">MUC3A protein</fullName>
    </submittedName>
</protein>
<feature type="compositionally biased region" description="Low complexity" evidence="1">
    <location>
        <begin position="1"/>
        <end position="45"/>
    </location>
</feature>